<dbReference type="SUPFAM" id="SSF51695">
    <property type="entry name" value="PLC-like phosphodiesterases"/>
    <property type="match status" value="1"/>
</dbReference>
<dbReference type="PANTHER" id="PTHR46211">
    <property type="entry name" value="GLYCEROPHOSPHORYL DIESTER PHOSPHODIESTERASE"/>
    <property type="match status" value="1"/>
</dbReference>
<dbReference type="Proteomes" id="UP000178529">
    <property type="component" value="Unassembled WGS sequence"/>
</dbReference>
<comment type="caution">
    <text evidence="2">The sequence shown here is derived from an EMBL/GenBank/DDBJ whole genome shotgun (WGS) entry which is preliminary data.</text>
</comment>
<gene>
    <name evidence="2" type="ORF">A3J68_02055</name>
</gene>
<dbReference type="PROSITE" id="PS51704">
    <property type="entry name" value="GP_PDE"/>
    <property type="match status" value="1"/>
</dbReference>
<dbReference type="CDD" id="cd08556">
    <property type="entry name" value="GDPD"/>
    <property type="match status" value="1"/>
</dbReference>
<dbReference type="Gene3D" id="3.20.20.190">
    <property type="entry name" value="Phosphatidylinositol (PI) phosphodiesterase"/>
    <property type="match status" value="2"/>
</dbReference>
<evidence type="ECO:0000313" key="2">
    <source>
        <dbReference type="EMBL" id="OHA69133.1"/>
    </source>
</evidence>
<name>A0A1G2R8I5_9BACT</name>
<dbReference type="Pfam" id="PF03009">
    <property type="entry name" value="GDPD"/>
    <property type="match status" value="1"/>
</dbReference>
<dbReference type="InterPro" id="IPR030395">
    <property type="entry name" value="GP_PDE_dom"/>
</dbReference>
<reference evidence="2 3" key="1">
    <citation type="journal article" date="2016" name="Nat. Commun.">
        <title>Thousands of microbial genomes shed light on interconnected biogeochemical processes in an aquifer system.</title>
        <authorList>
            <person name="Anantharaman K."/>
            <person name="Brown C.T."/>
            <person name="Hug L.A."/>
            <person name="Sharon I."/>
            <person name="Castelle C.J."/>
            <person name="Probst A.J."/>
            <person name="Thomas B.C."/>
            <person name="Singh A."/>
            <person name="Wilkins M.J."/>
            <person name="Karaoz U."/>
            <person name="Brodie E.L."/>
            <person name="Williams K.H."/>
            <person name="Hubbard S.S."/>
            <person name="Banfield J.F."/>
        </authorList>
    </citation>
    <scope>NUCLEOTIDE SEQUENCE [LARGE SCALE GENOMIC DNA]</scope>
</reference>
<dbReference type="InterPro" id="IPR017946">
    <property type="entry name" value="PLC-like_Pdiesterase_TIM-brl"/>
</dbReference>
<dbReference type="GO" id="GO:0008081">
    <property type="term" value="F:phosphoric diester hydrolase activity"/>
    <property type="evidence" value="ECO:0007669"/>
    <property type="project" value="InterPro"/>
</dbReference>
<accession>A0A1G2R8I5</accession>
<organism evidence="2 3">
    <name type="scientific">Candidatus Wildermuthbacteria bacterium RIFCSPHIGHO2_02_FULL_48_16</name>
    <dbReference type="NCBI Taxonomy" id="1802453"/>
    <lineage>
        <taxon>Bacteria</taxon>
        <taxon>Candidatus Wildermuthiibacteriota</taxon>
    </lineage>
</organism>
<dbReference type="EMBL" id="MHTY01000006">
    <property type="protein sequence ID" value="OHA69133.1"/>
    <property type="molecule type" value="Genomic_DNA"/>
</dbReference>
<sequence length="233" mass="26542">MFIFAHRGLKLEYPENTLPAFQAAADLGFGIELDVRLAKDGKLVCKHDPIGNSNTAELTRFDEVAKGVISKFGENQKAAIHVKFDEQKDAQLQMLDALFRKHDLYEKAFLFDLTLESAKKVRDMNPAIRIALSVGEANYSPTIYTWEQAKGHLDLFDAVWWDEWKVLGSVYNESMRHEIRNAGKSIYAISPELHKDHGNPHADAGYEREWQNFIAWGIEGVCTAHPRELEKLL</sequence>
<feature type="domain" description="GP-PDE" evidence="1">
    <location>
        <begin position="1"/>
        <end position="233"/>
    </location>
</feature>
<evidence type="ECO:0000313" key="3">
    <source>
        <dbReference type="Proteomes" id="UP000178529"/>
    </source>
</evidence>
<proteinExistence type="predicted"/>
<dbReference type="PANTHER" id="PTHR46211:SF14">
    <property type="entry name" value="GLYCEROPHOSPHODIESTER PHOSPHODIESTERASE"/>
    <property type="match status" value="1"/>
</dbReference>
<dbReference type="GO" id="GO:0006629">
    <property type="term" value="P:lipid metabolic process"/>
    <property type="evidence" value="ECO:0007669"/>
    <property type="project" value="InterPro"/>
</dbReference>
<dbReference type="AlphaFoldDB" id="A0A1G2R8I5"/>
<evidence type="ECO:0000259" key="1">
    <source>
        <dbReference type="PROSITE" id="PS51704"/>
    </source>
</evidence>
<protein>
    <recommendedName>
        <fullName evidence="1">GP-PDE domain-containing protein</fullName>
    </recommendedName>
</protein>